<evidence type="ECO:0000256" key="7">
    <source>
        <dbReference type="RuleBase" id="RU003737"/>
    </source>
</evidence>
<keyword evidence="8" id="KW-0457">Lysine biosynthesis</keyword>
<gene>
    <name evidence="11" type="primary">lysA</name>
    <name evidence="11" type="ORF">G3O08_00230</name>
</gene>
<dbReference type="PRINTS" id="PR01179">
    <property type="entry name" value="ODADCRBXLASE"/>
</dbReference>
<evidence type="ECO:0000256" key="2">
    <source>
        <dbReference type="ARBA" id="ARBA00022793"/>
    </source>
</evidence>
<comment type="caution">
    <text evidence="11">The sequence shown here is derived from an EMBL/GenBank/DDBJ whole genome shotgun (WGS) entry which is preliminary data.</text>
</comment>
<dbReference type="PANTHER" id="PTHR43727">
    <property type="entry name" value="DIAMINOPIMELATE DECARBOXYLASE"/>
    <property type="match status" value="1"/>
</dbReference>
<dbReference type="EMBL" id="JAAGVY010000001">
    <property type="protein sequence ID" value="NEN21929.1"/>
    <property type="molecule type" value="Genomic_DNA"/>
</dbReference>
<comment type="cofactor">
    <cofactor evidence="1 6 8">
        <name>pyridoxal 5'-phosphate</name>
        <dbReference type="ChEBI" id="CHEBI:597326"/>
    </cofactor>
</comment>
<keyword evidence="8" id="KW-0028">Amino-acid biosynthesis</keyword>
<evidence type="ECO:0000256" key="1">
    <source>
        <dbReference type="ARBA" id="ARBA00001933"/>
    </source>
</evidence>
<evidence type="ECO:0000256" key="5">
    <source>
        <dbReference type="NCBIfam" id="TIGR01048"/>
    </source>
</evidence>
<dbReference type="SUPFAM" id="SSF51419">
    <property type="entry name" value="PLP-binding barrel"/>
    <property type="match status" value="1"/>
</dbReference>
<dbReference type="CDD" id="cd06828">
    <property type="entry name" value="PLPDE_III_DapDC"/>
    <property type="match status" value="1"/>
</dbReference>
<evidence type="ECO:0000313" key="11">
    <source>
        <dbReference type="EMBL" id="NEN21929.1"/>
    </source>
</evidence>
<evidence type="ECO:0000256" key="8">
    <source>
        <dbReference type="RuleBase" id="RU003738"/>
    </source>
</evidence>
<dbReference type="PRINTS" id="PR01181">
    <property type="entry name" value="DAPDCRBXLASE"/>
</dbReference>
<sequence length="383" mass="43201">MFNKEIIAGFQNHKTPFYYYDLTVLDETLKVINDEIAGFNYKVHYAIKANTNDRILAKIKEYGLGIDCVSGNEIKWAIKNRFEPGKIAFAGVGKTDEEIEYALKTGIFTFNVESLPELEVIDTMAGKMGLEAPIAIRFNPNVNAKTHYYITTGLEENKFGINHWELSALFELLAKLTNIKLLGLHFHIGSQILDLSVFKNLCNRVNDYQREFSDRGIEIHHINVGGGLGVNYQNPDGEPIPDFKTYFQIFKKFLNLRPNQELHFELGRSVVAQCASLISRVLYIKEGIKTNFTILDAGMTELIRPALYQSFHLIQNLSKLNDDPSSKYDVVGPICESSDCFGKAIALPKTERGDIIAIRSVGAYGEVMSSSYNLRDKAAVVYR</sequence>
<keyword evidence="4 8" id="KW-0456">Lyase</keyword>
<dbReference type="InterPro" id="IPR000183">
    <property type="entry name" value="Orn/DAP/Arg_de-COase"/>
</dbReference>
<proteinExistence type="inferred from homology"/>
<dbReference type="Gene3D" id="3.20.20.10">
    <property type="entry name" value="Alanine racemase"/>
    <property type="match status" value="1"/>
</dbReference>
<dbReference type="NCBIfam" id="TIGR01048">
    <property type="entry name" value="lysA"/>
    <property type="match status" value="1"/>
</dbReference>
<dbReference type="InterPro" id="IPR022653">
    <property type="entry name" value="De-COase2_pyr-phos_BS"/>
</dbReference>
<evidence type="ECO:0000256" key="4">
    <source>
        <dbReference type="ARBA" id="ARBA00023239"/>
    </source>
</evidence>
<dbReference type="GO" id="GO:0009089">
    <property type="term" value="P:lysine biosynthetic process via diaminopimelate"/>
    <property type="evidence" value="ECO:0007669"/>
    <property type="project" value="UniProtKB-UniRule"/>
</dbReference>
<keyword evidence="12" id="KW-1185">Reference proteome</keyword>
<dbReference type="RefSeq" id="WP_163282654.1">
    <property type="nucleotide sequence ID" value="NZ_JAAGVY010000001.1"/>
</dbReference>
<dbReference type="InterPro" id="IPR022643">
    <property type="entry name" value="De-COase2_C"/>
</dbReference>
<dbReference type="SUPFAM" id="SSF50621">
    <property type="entry name" value="Alanine racemase C-terminal domain-like"/>
    <property type="match status" value="1"/>
</dbReference>
<dbReference type="EC" id="4.1.1.20" evidence="5 8"/>
<evidence type="ECO:0000259" key="9">
    <source>
        <dbReference type="Pfam" id="PF00278"/>
    </source>
</evidence>
<accession>A0A7K3WJX6</accession>
<protein>
    <recommendedName>
        <fullName evidence="5 8">Diaminopimelate decarboxylase</fullName>
        <ecNumber evidence="5 8">4.1.1.20</ecNumber>
    </recommendedName>
</protein>
<dbReference type="FunFam" id="3.20.20.10:FF:000003">
    <property type="entry name" value="Diaminopimelate decarboxylase"/>
    <property type="match status" value="1"/>
</dbReference>
<comment type="similarity">
    <text evidence="7">Belongs to the Orn/Lys/Arg decarboxylase class-II family.</text>
</comment>
<feature type="active site" description="Proton donor" evidence="6">
    <location>
        <position position="335"/>
    </location>
</feature>
<evidence type="ECO:0000256" key="6">
    <source>
        <dbReference type="PIRSR" id="PIRSR600183-50"/>
    </source>
</evidence>
<dbReference type="Pfam" id="PF02784">
    <property type="entry name" value="Orn_Arg_deC_N"/>
    <property type="match status" value="1"/>
</dbReference>
<dbReference type="InterPro" id="IPR009006">
    <property type="entry name" value="Ala_racemase/Decarboxylase_C"/>
</dbReference>
<keyword evidence="2 8" id="KW-0210">Decarboxylase</keyword>
<name>A0A7K3WJX6_9FLAO</name>
<dbReference type="UniPathway" id="UPA00034">
    <property type="reaction ID" value="UER00027"/>
</dbReference>
<evidence type="ECO:0000259" key="10">
    <source>
        <dbReference type="Pfam" id="PF02784"/>
    </source>
</evidence>
<dbReference type="InterPro" id="IPR022644">
    <property type="entry name" value="De-COase2_N"/>
</dbReference>
<organism evidence="11 12">
    <name type="scientific">Cryomorpha ignava</name>
    <dbReference type="NCBI Taxonomy" id="101383"/>
    <lineage>
        <taxon>Bacteria</taxon>
        <taxon>Pseudomonadati</taxon>
        <taxon>Bacteroidota</taxon>
        <taxon>Flavobacteriia</taxon>
        <taxon>Flavobacteriales</taxon>
        <taxon>Cryomorphaceae</taxon>
        <taxon>Cryomorpha</taxon>
    </lineage>
</organism>
<dbReference type="GO" id="GO:0008836">
    <property type="term" value="F:diaminopimelate decarboxylase activity"/>
    <property type="evidence" value="ECO:0007669"/>
    <property type="project" value="UniProtKB-UniRule"/>
</dbReference>
<feature type="modified residue" description="N6-(pyridoxal phosphate)lysine" evidence="6">
    <location>
        <position position="48"/>
    </location>
</feature>
<dbReference type="Proteomes" id="UP000486602">
    <property type="component" value="Unassembled WGS sequence"/>
</dbReference>
<keyword evidence="3 6" id="KW-0663">Pyridoxal phosphate</keyword>
<dbReference type="PANTHER" id="PTHR43727:SF2">
    <property type="entry name" value="GROUP IV DECARBOXYLASE"/>
    <property type="match status" value="1"/>
</dbReference>
<feature type="domain" description="Orn/DAP/Arg decarboxylase 2 C-terminal" evidence="9">
    <location>
        <begin position="18"/>
        <end position="362"/>
    </location>
</feature>
<reference evidence="11 12" key="1">
    <citation type="submission" date="2020-02" db="EMBL/GenBank/DDBJ databases">
        <title>Out from the shadows clarifying the taxonomy of the family Cryomorphaceae and related taxa by utilizing the GTDB taxonomic framework.</title>
        <authorList>
            <person name="Bowman J.P."/>
        </authorList>
    </citation>
    <scope>NUCLEOTIDE SEQUENCE [LARGE SCALE GENOMIC DNA]</scope>
    <source>
        <strain evidence="11 12">QSSC 1-22</strain>
    </source>
</reference>
<dbReference type="InterPro" id="IPR029066">
    <property type="entry name" value="PLP-binding_barrel"/>
</dbReference>
<dbReference type="Gene3D" id="2.40.37.10">
    <property type="entry name" value="Lyase, Ornithine Decarboxylase, Chain A, domain 1"/>
    <property type="match status" value="1"/>
</dbReference>
<dbReference type="InterPro" id="IPR002986">
    <property type="entry name" value="DAP_deCOOHase_LysA"/>
</dbReference>
<evidence type="ECO:0000256" key="3">
    <source>
        <dbReference type="ARBA" id="ARBA00022898"/>
    </source>
</evidence>
<dbReference type="PROSITE" id="PS00878">
    <property type="entry name" value="ODR_DC_2_1"/>
    <property type="match status" value="1"/>
</dbReference>
<feature type="domain" description="Orn/DAP/Arg decarboxylase 2 N-terminal" evidence="10">
    <location>
        <begin position="33"/>
        <end position="272"/>
    </location>
</feature>
<comment type="catalytic activity">
    <reaction evidence="8">
        <text>meso-2,6-diaminopimelate + H(+) = L-lysine + CO2</text>
        <dbReference type="Rhea" id="RHEA:15101"/>
        <dbReference type="ChEBI" id="CHEBI:15378"/>
        <dbReference type="ChEBI" id="CHEBI:16526"/>
        <dbReference type="ChEBI" id="CHEBI:32551"/>
        <dbReference type="ChEBI" id="CHEBI:57791"/>
        <dbReference type="EC" id="4.1.1.20"/>
    </reaction>
</comment>
<comment type="pathway">
    <text evidence="8">Amino-acid biosynthesis; L-lysine biosynthesis via DAP pathway; L-lysine from DL-2,6-diaminopimelate: step 1/1.</text>
</comment>
<evidence type="ECO:0000313" key="12">
    <source>
        <dbReference type="Proteomes" id="UP000486602"/>
    </source>
</evidence>
<dbReference type="AlphaFoldDB" id="A0A7K3WJX6"/>
<dbReference type="Pfam" id="PF00278">
    <property type="entry name" value="Orn_DAP_Arg_deC"/>
    <property type="match status" value="1"/>
</dbReference>